<dbReference type="InterPro" id="IPR032421">
    <property type="entry name" value="PMT_4TMC"/>
</dbReference>
<reference evidence="18 19" key="3">
    <citation type="journal article" date="2015" name="Genome Announc.">
        <title>Draft Genome Sequence of the Archiascomycetous Yeast Saitoella complicata.</title>
        <authorList>
            <person name="Yamauchi K."/>
            <person name="Kondo S."/>
            <person name="Hamamoto M."/>
            <person name="Takahashi Y."/>
            <person name="Ogura Y."/>
            <person name="Hayashi T."/>
            <person name="Nishida H."/>
        </authorList>
    </citation>
    <scope>NUCLEOTIDE SEQUENCE [LARGE SCALE GENOMIC DNA]</scope>
    <source>
        <strain evidence="18 19">NRRL Y-17804</strain>
    </source>
</reference>
<evidence type="ECO:0000256" key="12">
    <source>
        <dbReference type="ARBA" id="ARBA00023180"/>
    </source>
</evidence>
<keyword evidence="19" id="KW-1185">Reference proteome</keyword>
<keyword evidence="9" id="KW-0256">Endoplasmic reticulum</keyword>
<comment type="catalytic activity">
    <reaction evidence="14">
        <text>a di-trans,poly-cis-dolichyl beta-D-mannosyl phosphate + L-seryl-[protein] = 3-O-(alpha-D-mannosyl)-L-seryl-[protein] + a di-trans,poly-cis-dolichyl phosphate + H(+)</text>
        <dbReference type="Rhea" id="RHEA:17377"/>
        <dbReference type="Rhea" id="RHEA-COMP:9863"/>
        <dbReference type="Rhea" id="RHEA-COMP:13546"/>
        <dbReference type="Rhea" id="RHEA-COMP:19498"/>
        <dbReference type="Rhea" id="RHEA-COMP:19501"/>
        <dbReference type="ChEBI" id="CHEBI:15378"/>
        <dbReference type="ChEBI" id="CHEBI:29999"/>
        <dbReference type="ChEBI" id="CHEBI:57683"/>
        <dbReference type="ChEBI" id="CHEBI:58211"/>
        <dbReference type="ChEBI" id="CHEBI:137321"/>
        <dbReference type="EC" id="2.4.1.109"/>
    </reaction>
</comment>
<feature type="domain" description="MIR" evidence="17">
    <location>
        <begin position="349"/>
        <end position="403"/>
    </location>
</feature>
<dbReference type="Pfam" id="PF02815">
    <property type="entry name" value="MIR"/>
    <property type="match status" value="1"/>
</dbReference>
<feature type="compositionally biased region" description="Polar residues" evidence="15">
    <location>
        <begin position="30"/>
        <end position="59"/>
    </location>
</feature>
<dbReference type="STRING" id="698492.A0A0E9NKA1"/>
<dbReference type="InterPro" id="IPR036300">
    <property type="entry name" value="MIR_dom_sf"/>
</dbReference>
<comment type="subcellular location">
    <subcellularLocation>
        <location evidence="1">Endoplasmic reticulum membrane</location>
        <topology evidence="1">Multi-pass membrane protein</topology>
    </subcellularLocation>
</comment>
<reference evidence="18 19" key="2">
    <citation type="journal article" date="2014" name="J. Gen. Appl. Microbiol.">
        <title>The early diverging ascomycetous budding yeast Saitoella complicata has three histone deacetylases belonging to the Clr6, Hos2, and Rpd3 lineages.</title>
        <authorList>
            <person name="Nishida H."/>
            <person name="Matsumoto T."/>
            <person name="Kondo S."/>
            <person name="Hamamoto M."/>
            <person name="Yoshikawa H."/>
        </authorList>
    </citation>
    <scope>NUCLEOTIDE SEQUENCE [LARGE SCALE GENOMIC DNA]</scope>
    <source>
        <strain evidence="18 19">NRRL Y-17804</strain>
    </source>
</reference>
<evidence type="ECO:0000256" key="8">
    <source>
        <dbReference type="ARBA" id="ARBA00022737"/>
    </source>
</evidence>
<feature type="transmembrane region" description="Helical" evidence="16">
    <location>
        <begin position="159"/>
        <end position="180"/>
    </location>
</feature>
<organism evidence="18 19">
    <name type="scientific">Saitoella complicata (strain BCRC 22490 / CBS 7301 / JCM 7358 / NBRC 10748 / NRRL Y-17804)</name>
    <dbReference type="NCBI Taxonomy" id="698492"/>
    <lineage>
        <taxon>Eukaryota</taxon>
        <taxon>Fungi</taxon>
        <taxon>Dikarya</taxon>
        <taxon>Ascomycota</taxon>
        <taxon>Taphrinomycotina</taxon>
        <taxon>Taphrinomycotina incertae sedis</taxon>
        <taxon>Saitoella</taxon>
    </lineage>
</organism>
<evidence type="ECO:0000256" key="13">
    <source>
        <dbReference type="ARBA" id="ARBA00045085"/>
    </source>
</evidence>
<feature type="transmembrane region" description="Helical" evidence="16">
    <location>
        <begin position="711"/>
        <end position="731"/>
    </location>
</feature>
<comment type="caution">
    <text evidence="18">The sequence shown here is derived from an EMBL/GenBank/DDBJ whole genome shotgun (WGS) entry which is preliminary data.</text>
</comment>
<dbReference type="InterPro" id="IPR016093">
    <property type="entry name" value="MIR_motif"/>
</dbReference>
<evidence type="ECO:0000256" key="5">
    <source>
        <dbReference type="ARBA" id="ARBA00022676"/>
    </source>
</evidence>
<evidence type="ECO:0000256" key="10">
    <source>
        <dbReference type="ARBA" id="ARBA00022989"/>
    </source>
</evidence>
<keyword evidence="11 16" id="KW-0472">Membrane</keyword>
<dbReference type="Gene3D" id="2.80.10.50">
    <property type="match status" value="1"/>
</dbReference>
<feature type="region of interest" description="Disordered" evidence="15">
    <location>
        <begin position="1"/>
        <end position="59"/>
    </location>
</feature>
<keyword evidence="5" id="KW-0328">Glycosyltransferase</keyword>
<comment type="catalytic activity">
    <reaction evidence="13">
        <text>a di-trans,poly-cis-dolichyl beta-D-mannosyl phosphate + L-threonyl-[protein] = 3-O-(alpha-D-mannosyl)-L-threonyl-[protein] + a di-trans,poly-cis-dolichyl phosphate + H(+)</text>
        <dbReference type="Rhea" id="RHEA:53396"/>
        <dbReference type="Rhea" id="RHEA-COMP:11060"/>
        <dbReference type="Rhea" id="RHEA-COMP:13547"/>
        <dbReference type="Rhea" id="RHEA-COMP:19498"/>
        <dbReference type="Rhea" id="RHEA-COMP:19501"/>
        <dbReference type="ChEBI" id="CHEBI:15378"/>
        <dbReference type="ChEBI" id="CHEBI:30013"/>
        <dbReference type="ChEBI" id="CHEBI:57683"/>
        <dbReference type="ChEBI" id="CHEBI:58211"/>
        <dbReference type="ChEBI" id="CHEBI:137323"/>
        <dbReference type="EC" id="2.4.1.109"/>
    </reaction>
</comment>
<evidence type="ECO:0000313" key="19">
    <source>
        <dbReference type="Proteomes" id="UP000033140"/>
    </source>
</evidence>
<evidence type="ECO:0000256" key="14">
    <source>
        <dbReference type="ARBA" id="ARBA00045102"/>
    </source>
</evidence>
<comment type="similarity">
    <text evidence="3">Belongs to the glycosyltransferase 39 family.</text>
</comment>
<dbReference type="GO" id="GO:0004169">
    <property type="term" value="F:dolichyl-phosphate-mannose-protein mannosyltransferase activity"/>
    <property type="evidence" value="ECO:0007669"/>
    <property type="project" value="UniProtKB-EC"/>
</dbReference>
<dbReference type="UniPathway" id="UPA00378"/>
<keyword evidence="10 16" id="KW-1133">Transmembrane helix</keyword>
<evidence type="ECO:0000256" key="15">
    <source>
        <dbReference type="SAM" id="MobiDB-lite"/>
    </source>
</evidence>
<dbReference type="CDD" id="cd23283">
    <property type="entry name" value="beta-trefoil_MIR_PMT1-like"/>
    <property type="match status" value="1"/>
</dbReference>
<evidence type="ECO:0000256" key="16">
    <source>
        <dbReference type="SAM" id="Phobius"/>
    </source>
</evidence>
<dbReference type="PROSITE" id="PS50919">
    <property type="entry name" value="MIR"/>
    <property type="match status" value="3"/>
</dbReference>
<reference evidence="18 19" key="1">
    <citation type="journal article" date="2011" name="J. Gen. Appl. Microbiol.">
        <title>Draft genome sequencing of the enigmatic yeast Saitoella complicata.</title>
        <authorList>
            <person name="Nishida H."/>
            <person name="Hamamoto M."/>
            <person name="Sugiyama J."/>
        </authorList>
    </citation>
    <scope>NUCLEOTIDE SEQUENCE [LARGE SCALE GENOMIC DNA]</scope>
    <source>
        <strain evidence="18 19">NRRL Y-17804</strain>
    </source>
</reference>
<keyword evidence="7 16" id="KW-0812">Transmembrane</keyword>
<feature type="transmembrane region" description="Helical" evidence="16">
    <location>
        <begin position="613"/>
        <end position="634"/>
    </location>
</feature>
<evidence type="ECO:0000313" key="18">
    <source>
        <dbReference type="EMBL" id="GAO50307.1"/>
    </source>
</evidence>
<dbReference type="EC" id="2.4.1.109" evidence="4"/>
<feature type="transmembrane region" description="Helical" evidence="16">
    <location>
        <begin position="680"/>
        <end position="699"/>
    </location>
</feature>
<feature type="transmembrane region" description="Helical" evidence="16">
    <location>
        <begin position="296"/>
        <end position="317"/>
    </location>
</feature>
<feature type="domain" description="MIR" evidence="17">
    <location>
        <begin position="412"/>
        <end position="473"/>
    </location>
</feature>
<comment type="pathway">
    <text evidence="2">Protein modification; protein glycosylation.</text>
</comment>
<name>A0A0E9NKA1_SAICN</name>
<dbReference type="PANTHER" id="PTHR10050">
    <property type="entry name" value="DOLICHYL-PHOSPHATE-MANNOSE--PROTEIN MANNOSYLTRANSFERASE"/>
    <property type="match status" value="1"/>
</dbReference>
<evidence type="ECO:0000259" key="17">
    <source>
        <dbReference type="PROSITE" id="PS50919"/>
    </source>
</evidence>
<proteinExistence type="inferred from homology"/>
<evidence type="ECO:0000256" key="9">
    <source>
        <dbReference type="ARBA" id="ARBA00022824"/>
    </source>
</evidence>
<dbReference type="SMART" id="SM00472">
    <property type="entry name" value="MIR"/>
    <property type="match status" value="3"/>
</dbReference>
<keyword evidence="8" id="KW-0677">Repeat</keyword>
<evidence type="ECO:0000256" key="3">
    <source>
        <dbReference type="ARBA" id="ARBA00007222"/>
    </source>
</evidence>
<keyword evidence="6" id="KW-0808">Transferase</keyword>
<dbReference type="Pfam" id="PF02366">
    <property type="entry name" value="PMT"/>
    <property type="match status" value="1"/>
</dbReference>
<feature type="transmembrane region" description="Helical" evidence="16">
    <location>
        <begin position="242"/>
        <end position="275"/>
    </location>
</feature>
<dbReference type="FunFam" id="2.80.10.50:FF:000034">
    <property type="entry name" value="Dolichyl-phosphate-mannose-protein mannosyltransferase 1"/>
    <property type="match status" value="1"/>
</dbReference>
<dbReference type="PANTHER" id="PTHR10050:SF50">
    <property type="entry name" value="DOLICHYL-PHOSPHATE-MANNOSE--PROTEIN MANNOSYLTRANSFERASE 1-RELATED"/>
    <property type="match status" value="1"/>
</dbReference>
<keyword evidence="12" id="KW-0325">Glycoprotein</keyword>
<protein>
    <recommendedName>
        <fullName evidence="4">dolichyl-phosphate-mannose--protein mannosyltransferase</fullName>
        <ecNumber evidence="4">2.4.1.109</ecNumber>
    </recommendedName>
</protein>
<dbReference type="SUPFAM" id="SSF82109">
    <property type="entry name" value="MIR domain"/>
    <property type="match status" value="1"/>
</dbReference>
<feature type="region of interest" description="Disordered" evidence="15">
    <location>
        <begin position="1015"/>
        <end position="1034"/>
    </location>
</feature>
<evidence type="ECO:0000256" key="2">
    <source>
        <dbReference type="ARBA" id="ARBA00004922"/>
    </source>
</evidence>
<dbReference type="InterPro" id="IPR003342">
    <property type="entry name" value="ArnT-like_N"/>
</dbReference>
<dbReference type="Proteomes" id="UP000033140">
    <property type="component" value="Unassembled WGS sequence"/>
</dbReference>
<feature type="domain" description="MIR" evidence="17">
    <location>
        <begin position="483"/>
        <end position="539"/>
    </location>
</feature>
<evidence type="ECO:0000256" key="7">
    <source>
        <dbReference type="ARBA" id="ARBA00022692"/>
    </source>
</evidence>
<evidence type="ECO:0000256" key="6">
    <source>
        <dbReference type="ARBA" id="ARBA00022679"/>
    </source>
</evidence>
<dbReference type="InterPro" id="IPR027005">
    <property type="entry name" value="PMT-like"/>
</dbReference>
<dbReference type="EMBL" id="BACD03000031">
    <property type="protein sequence ID" value="GAO50307.1"/>
    <property type="molecule type" value="Genomic_DNA"/>
</dbReference>
<dbReference type="AlphaFoldDB" id="A0A0E9NKA1"/>
<evidence type="ECO:0000256" key="1">
    <source>
        <dbReference type="ARBA" id="ARBA00004477"/>
    </source>
</evidence>
<evidence type="ECO:0000256" key="11">
    <source>
        <dbReference type="ARBA" id="ARBA00023136"/>
    </source>
</evidence>
<evidence type="ECO:0000256" key="4">
    <source>
        <dbReference type="ARBA" id="ARBA00012839"/>
    </source>
</evidence>
<sequence>MDFGCGPVKGKRVIIDEPSRPYNPSDPDSDTGSTMASKDAVSNKSTKSAKRSNGTTTGSVKSQSLFNMLGKDWQILGALLAVAMAVRLYKLSQPSSVVFDEVHFGGFARKYINGKFFMDVHPPLAKLLFALVGYLGGYDGEFDFKEIGKDYLSAGVPYVIMRLYPALLGVAVVPLIFLTLKASGCATTTAVLGAGFTIFENGLMTQSRHILLDSPLIFCTALTSFMWTMFERQQANAFSGRWWTFLAGTGLALGLTASIKWVGLFTIAWIGALTVHQLWNLLGDLSVSPRKWFNHFFARAICLIGIPVGFYMFMFAIHFACLTNSGDGDAFMSPEFQQTINGKAAPATAADVAFGSKVAIRHWNTNGGYLHSHPHAYPDGSKQQQITLYPHRDDNNVWEIHNETEIVLPDGSAPIYLEDKMVIKLRHILTDKRLHSHDVKAPVSEADWQHEVSAYGFPGFAGDANDFFRVEIQKDLSRGDLAKKRVRAIDTKFRLIHIMTGCALFSHKQKLPDWGFEQQEVTCAKQGTKPNSIWYIEGNENPHFGPDAETVSYRKPGFLAKFWELQKVMWTTNAGLVESHNWDSRPTSWPILKRGINFWGKDHRQIYLIGNPLVWYSTTAAILLYIAFKALIALRWQRGYTDYQHEAVRHYDWSVGTNVLGWALHYLPFFLMARQLFLHHYFPALYFGILTLCQGWDFFTKKFLGNAQARSAATILALMASAYVFSIYMPLSYGGPWTKAQCEKSKLMKTWDFDCQTFHDDMSMYLGESSSQVSVKGPVPTSTTVPSTQRQDPQVPVQQKPLAMPPVAQQPQQPSGQSPPAVVSKVEYRDQFGNILNDEQVEALKKQQNVIFETSYKTETKTRGQDQYGRVYEGEEFERIKELERMHAEQVAAGGDPSKLTFVETVQNSASEMEQSESKSRETKVVTETKKVTKTLTESSVHTETVIETEEIPEMHTETVSQTVIQGGEPEGVRGTLAEAQNPLTAEAENMPKGEKTEPHDAKMAMGGVDRQVDDAAFPEPAEGSEVPAAEETA</sequence>
<dbReference type="Pfam" id="PF16192">
    <property type="entry name" value="PMT_4TMC"/>
    <property type="match status" value="1"/>
</dbReference>
<feature type="region of interest" description="Disordered" evidence="15">
    <location>
        <begin position="771"/>
        <end position="797"/>
    </location>
</feature>
<feature type="compositionally biased region" description="Low complexity" evidence="15">
    <location>
        <begin position="773"/>
        <end position="788"/>
    </location>
</feature>
<dbReference type="OMA" id="KNVTPRL"/>
<dbReference type="GO" id="GO:0031502">
    <property type="term" value="C:dolichyl-phosphate-mannose-protein mannosyltransferase complex"/>
    <property type="evidence" value="ECO:0007669"/>
    <property type="project" value="UniProtKB-ARBA"/>
</dbReference>
<gene>
    <name evidence="18" type="ORF">G7K_4437-t1</name>
</gene>
<accession>A0A0E9NKA1</accession>
<feature type="region of interest" description="Disordered" evidence="15">
    <location>
        <begin position="803"/>
        <end position="822"/>
    </location>
</feature>